<sequence>MEAQRYDEDSKKPLTVIIPTPAGVLYCVAKLPPTKLLPFNIGVKLRPFPRMDRTPVRRKICTGEKNMMTLPELKLSNWW</sequence>
<dbReference type="EMBL" id="REGN01002458">
    <property type="protein sequence ID" value="RNA27977.1"/>
    <property type="molecule type" value="Genomic_DNA"/>
</dbReference>
<proteinExistence type="predicted"/>
<evidence type="ECO:0000313" key="1">
    <source>
        <dbReference type="EMBL" id="RNA27977.1"/>
    </source>
</evidence>
<gene>
    <name evidence="1" type="ORF">BpHYR1_048564</name>
</gene>
<keyword evidence="2" id="KW-1185">Reference proteome</keyword>
<reference evidence="1 2" key="1">
    <citation type="journal article" date="2018" name="Sci. Rep.">
        <title>Genomic signatures of local adaptation to the degree of environmental predictability in rotifers.</title>
        <authorList>
            <person name="Franch-Gras L."/>
            <person name="Hahn C."/>
            <person name="Garcia-Roger E.M."/>
            <person name="Carmona M.J."/>
            <person name="Serra M."/>
            <person name="Gomez A."/>
        </authorList>
    </citation>
    <scope>NUCLEOTIDE SEQUENCE [LARGE SCALE GENOMIC DNA]</scope>
    <source>
        <strain evidence="1">HYR1</strain>
    </source>
</reference>
<evidence type="ECO:0000313" key="2">
    <source>
        <dbReference type="Proteomes" id="UP000276133"/>
    </source>
</evidence>
<dbReference type="Proteomes" id="UP000276133">
    <property type="component" value="Unassembled WGS sequence"/>
</dbReference>
<protein>
    <submittedName>
        <fullName evidence="1">Uncharacterized protein</fullName>
    </submittedName>
</protein>
<accession>A0A3M7RXD6</accession>
<organism evidence="1 2">
    <name type="scientific">Brachionus plicatilis</name>
    <name type="common">Marine rotifer</name>
    <name type="synonym">Brachionus muelleri</name>
    <dbReference type="NCBI Taxonomy" id="10195"/>
    <lineage>
        <taxon>Eukaryota</taxon>
        <taxon>Metazoa</taxon>
        <taxon>Spiralia</taxon>
        <taxon>Gnathifera</taxon>
        <taxon>Rotifera</taxon>
        <taxon>Eurotatoria</taxon>
        <taxon>Monogononta</taxon>
        <taxon>Pseudotrocha</taxon>
        <taxon>Ploima</taxon>
        <taxon>Brachionidae</taxon>
        <taxon>Brachionus</taxon>
    </lineage>
</organism>
<dbReference type="AlphaFoldDB" id="A0A3M7RXD6"/>
<name>A0A3M7RXD6_BRAPC</name>
<comment type="caution">
    <text evidence="1">The sequence shown here is derived from an EMBL/GenBank/DDBJ whole genome shotgun (WGS) entry which is preliminary data.</text>
</comment>